<evidence type="ECO:0000313" key="2">
    <source>
        <dbReference type="Proteomes" id="UP000749559"/>
    </source>
</evidence>
<dbReference type="EMBL" id="CAIIXF020000001">
    <property type="protein sequence ID" value="CAH1773645.1"/>
    <property type="molecule type" value="Genomic_DNA"/>
</dbReference>
<proteinExistence type="predicted"/>
<dbReference type="Gene3D" id="1.25.40.20">
    <property type="entry name" value="Ankyrin repeat-containing domain"/>
    <property type="match status" value="3"/>
</dbReference>
<reference evidence="1" key="1">
    <citation type="submission" date="2022-03" db="EMBL/GenBank/DDBJ databases">
        <authorList>
            <person name="Martin C."/>
        </authorList>
    </citation>
    <scope>NUCLEOTIDE SEQUENCE</scope>
</reference>
<dbReference type="OrthoDB" id="7464126at2759"/>
<gene>
    <name evidence="1" type="ORF">OFUS_LOCUS1217</name>
</gene>
<dbReference type="PROSITE" id="PS50088">
    <property type="entry name" value="ANK_REPEAT"/>
    <property type="match status" value="8"/>
</dbReference>
<dbReference type="PRINTS" id="PR01415">
    <property type="entry name" value="ANKYRIN"/>
</dbReference>
<protein>
    <submittedName>
        <fullName evidence="1">Uncharacterized protein</fullName>
    </submittedName>
</protein>
<comment type="caution">
    <text evidence="1">The sequence shown here is derived from an EMBL/GenBank/DDBJ whole genome shotgun (WGS) entry which is preliminary data.</text>
</comment>
<dbReference type="InterPro" id="IPR036770">
    <property type="entry name" value="Ankyrin_rpt-contain_sf"/>
</dbReference>
<dbReference type="SUPFAM" id="SSF48403">
    <property type="entry name" value="Ankyrin repeat"/>
    <property type="match status" value="1"/>
</dbReference>
<dbReference type="GO" id="GO:0035556">
    <property type="term" value="P:intracellular signal transduction"/>
    <property type="evidence" value="ECO:0007669"/>
    <property type="project" value="InterPro"/>
</dbReference>
<dbReference type="InterPro" id="IPR002110">
    <property type="entry name" value="Ankyrin_rpt"/>
</dbReference>
<dbReference type="PROSITE" id="PS50225">
    <property type="entry name" value="SOCS"/>
    <property type="match status" value="1"/>
</dbReference>
<sequence length="496" mass="55030">MALYNYSASLPREAYVNDPEGLEQALNDRKAHGKDHYTLARGLQLVAEKGYLECVLVFLRAGALPDAHDRSGQTPLILASMQGYADIVEILIRKGCNVNKMCHRTRATALHWASANGHLECAELLLDAGANREAKTTNGRTPLMMASRNDHDLILEMLIKNNCDVNVLDVESNSALHLAAIDGAYDTTNLLIKHGCKVDQPNHYGDTPFLLAARGGHIQVVKRLLRAGCDINRRGRYTLNALHWACDKGATEVASLLLSNMISPNCETKDEIYSGDIAMERGMTPTMLACQKGHHKILKLLIEVNANIHTCQNGHFSALHFACKHGHTECVRILLNKGVIPEPLGARYDSNPGIIIYEPTPLFIAVKYNHPEVLGLILQTGVNPDIYCYHDRTGKAMSALYLASSQGRVNAILKLVKAGADITVLLKDSSISSSLLQDAEFTSWLEEWRHSPMSLKFQSRVQIRRTLGYFPNNKIEMFPLPDSMKKYLQLAELTED</sequence>
<dbReference type="InterPro" id="IPR036036">
    <property type="entry name" value="SOCS_box-like_dom_sf"/>
</dbReference>
<dbReference type="PANTHER" id="PTHR24166:SF48">
    <property type="entry name" value="PROTEIN VAPYRIN"/>
    <property type="match status" value="1"/>
</dbReference>
<dbReference type="InterPro" id="IPR001496">
    <property type="entry name" value="SOCS_box"/>
</dbReference>
<evidence type="ECO:0000313" key="1">
    <source>
        <dbReference type="EMBL" id="CAH1773645.1"/>
    </source>
</evidence>
<keyword evidence="2" id="KW-1185">Reference proteome</keyword>
<dbReference type="SMART" id="SM00969">
    <property type="entry name" value="SOCS_box"/>
    <property type="match status" value="1"/>
</dbReference>
<dbReference type="SMART" id="SM00248">
    <property type="entry name" value="ANK"/>
    <property type="match status" value="11"/>
</dbReference>
<dbReference type="Pfam" id="PF12796">
    <property type="entry name" value="Ank_2"/>
    <property type="match status" value="3"/>
</dbReference>
<dbReference type="CDD" id="cd03587">
    <property type="entry name" value="SOCS"/>
    <property type="match status" value="1"/>
</dbReference>
<dbReference type="Pfam" id="PF00023">
    <property type="entry name" value="Ank"/>
    <property type="match status" value="2"/>
</dbReference>
<dbReference type="Gene3D" id="1.10.750.20">
    <property type="entry name" value="SOCS box"/>
    <property type="match status" value="1"/>
</dbReference>
<dbReference type="PROSITE" id="PS50297">
    <property type="entry name" value="ANK_REP_REGION"/>
    <property type="match status" value="7"/>
</dbReference>
<dbReference type="Proteomes" id="UP000749559">
    <property type="component" value="Unassembled WGS sequence"/>
</dbReference>
<accession>A0A8J1Y020</accession>
<organism evidence="1 2">
    <name type="scientific">Owenia fusiformis</name>
    <name type="common">Polychaete worm</name>
    <dbReference type="NCBI Taxonomy" id="6347"/>
    <lineage>
        <taxon>Eukaryota</taxon>
        <taxon>Metazoa</taxon>
        <taxon>Spiralia</taxon>
        <taxon>Lophotrochozoa</taxon>
        <taxon>Annelida</taxon>
        <taxon>Polychaeta</taxon>
        <taxon>Sedentaria</taxon>
        <taxon>Canalipalpata</taxon>
        <taxon>Sabellida</taxon>
        <taxon>Oweniida</taxon>
        <taxon>Oweniidae</taxon>
        <taxon>Owenia</taxon>
    </lineage>
</organism>
<dbReference type="PANTHER" id="PTHR24166">
    <property type="entry name" value="ROLLING PEBBLES, ISOFORM B"/>
    <property type="match status" value="1"/>
</dbReference>
<dbReference type="Pfam" id="PF07525">
    <property type="entry name" value="SOCS_box"/>
    <property type="match status" value="1"/>
</dbReference>
<dbReference type="SUPFAM" id="SSF158235">
    <property type="entry name" value="SOCS box-like"/>
    <property type="match status" value="1"/>
</dbReference>
<dbReference type="AlphaFoldDB" id="A0A8J1Y020"/>
<name>A0A8J1Y020_OWEFU</name>
<dbReference type="InterPro" id="IPR050889">
    <property type="entry name" value="Dendritic_Spine_Reg/Scaffold"/>
</dbReference>